<dbReference type="Gene3D" id="3.40.50.10190">
    <property type="entry name" value="BRCT domain"/>
    <property type="match status" value="1"/>
</dbReference>
<name>A0A0C2XGA7_SERVB</name>
<dbReference type="InterPro" id="IPR036420">
    <property type="entry name" value="BRCT_dom_sf"/>
</dbReference>
<dbReference type="Proteomes" id="UP000054097">
    <property type="component" value="Unassembled WGS sequence"/>
</dbReference>
<dbReference type="InterPro" id="IPR001357">
    <property type="entry name" value="BRCT_dom"/>
</dbReference>
<protein>
    <recommendedName>
        <fullName evidence="2">BRCT domain-containing protein</fullName>
    </recommendedName>
</protein>
<sequence>MERQAANLFRLEDGESLSIAVHSQVPQHIRIAALIRANNGVVVEDAISAHFCILSLNIPNVDGIVNELASKSKLVVQDYWIRDSIEMRRLLPWYSYEMVSPTSPSNDAIPDALFTSDEVIEARDVHELVIIMARYGLLLPSDDLHRHLSRKCPHRSVASFKNLYSTHRIDIDSRITYIRGKLDASLAFKSDYHKLPVISFESPNKPAVFAPSAAFLTPIGNGLGEQVSGNRETMTVSDEEAPYDPPNMENASRPNSPTIDRVAQEIRQEAPRTSQEMLCVELERPERPQVTLTSAVTIPQTTQVSKYSYSKPHGGITDEDKHALAKFLVKYPQGKTSWPEHMMLFEKKYTRGSVRSAWAWRNVYKMETVQQHIKRLNREKEKQPQVDQSPAKRTLPKKQHIGKNEEASKALARKEYVHLRSHFLAVQPLSQ</sequence>
<dbReference type="AlphaFoldDB" id="A0A0C2XGA7"/>
<evidence type="ECO:0000313" key="4">
    <source>
        <dbReference type="Proteomes" id="UP000054097"/>
    </source>
</evidence>
<reference evidence="3 4" key="1">
    <citation type="submission" date="2014-04" db="EMBL/GenBank/DDBJ databases">
        <authorList>
            <consortium name="DOE Joint Genome Institute"/>
            <person name="Kuo A."/>
            <person name="Zuccaro A."/>
            <person name="Kohler A."/>
            <person name="Nagy L.G."/>
            <person name="Floudas D."/>
            <person name="Copeland A."/>
            <person name="Barry K.W."/>
            <person name="Cichocki N."/>
            <person name="Veneault-Fourrey C."/>
            <person name="LaButti K."/>
            <person name="Lindquist E.A."/>
            <person name="Lipzen A."/>
            <person name="Lundell T."/>
            <person name="Morin E."/>
            <person name="Murat C."/>
            <person name="Sun H."/>
            <person name="Tunlid A."/>
            <person name="Henrissat B."/>
            <person name="Grigoriev I.V."/>
            <person name="Hibbett D.S."/>
            <person name="Martin F."/>
            <person name="Nordberg H.P."/>
            <person name="Cantor M.N."/>
            <person name="Hua S.X."/>
        </authorList>
    </citation>
    <scope>NUCLEOTIDE SEQUENCE [LARGE SCALE GENOMIC DNA]</scope>
    <source>
        <strain evidence="3 4">MAFF 305830</strain>
    </source>
</reference>
<dbReference type="SUPFAM" id="SSF52113">
    <property type="entry name" value="BRCT domain"/>
    <property type="match status" value="1"/>
</dbReference>
<feature type="region of interest" description="Disordered" evidence="1">
    <location>
        <begin position="224"/>
        <end position="256"/>
    </location>
</feature>
<feature type="compositionally biased region" description="Polar residues" evidence="1">
    <location>
        <begin position="227"/>
        <end position="236"/>
    </location>
</feature>
<evidence type="ECO:0000313" key="3">
    <source>
        <dbReference type="EMBL" id="KIM28097.1"/>
    </source>
</evidence>
<dbReference type="PROSITE" id="PS50172">
    <property type="entry name" value="BRCT"/>
    <property type="match status" value="1"/>
</dbReference>
<dbReference type="HOGENOM" id="CLU_034679_0_0_1"/>
<organism evidence="3 4">
    <name type="scientific">Serendipita vermifera MAFF 305830</name>
    <dbReference type="NCBI Taxonomy" id="933852"/>
    <lineage>
        <taxon>Eukaryota</taxon>
        <taxon>Fungi</taxon>
        <taxon>Dikarya</taxon>
        <taxon>Basidiomycota</taxon>
        <taxon>Agaricomycotina</taxon>
        <taxon>Agaricomycetes</taxon>
        <taxon>Sebacinales</taxon>
        <taxon>Serendipitaceae</taxon>
        <taxon>Serendipita</taxon>
    </lineage>
</organism>
<gene>
    <name evidence="3" type="ORF">M408DRAFT_147960</name>
</gene>
<reference evidence="4" key="2">
    <citation type="submission" date="2015-01" db="EMBL/GenBank/DDBJ databases">
        <title>Evolutionary Origins and Diversification of the Mycorrhizal Mutualists.</title>
        <authorList>
            <consortium name="DOE Joint Genome Institute"/>
            <consortium name="Mycorrhizal Genomics Consortium"/>
            <person name="Kohler A."/>
            <person name="Kuo A."/>
            <person name="Nagy L.G."/>
            <person name="Floudas D."/>
            <person name="Copeland A."/>
            <person name="Barry K.W."/>
            <person name="Cichocki N."/>
            <person name="Veneault-Fourrey C."/>
            <person name="LaButti K."/>
            <person name="Lindquist E.A."/>
            <person name="Lipzen A."/>
            <person name="Lundell T."/>
            <person name="Morin E."/>
            <person name="Murat C."/>
            <person name="Riley R."/>
            <person name="Ohm R."/>
            <person name="Sun H."/>
            <person name="Tunlid A."/>
            <person name="Henrissat B."/>
            <person name="Grigoriev I.V."/>
            <person name="Hibbett D.S."/>
            <person name="Martin F."/>
        </authorList>
    </citation>
    <scope>NUCLEOTIDE SEQUENCE [LARGE SCALE GENOMIC DNA]</scope>
    <source>
        <strain evidence="4">MAFF 305830</strain>
    </source>
</reference>
<dbReference type="OrthoDB" id="3161674at2759"/>
<accession>A0A0C2XGA7</accession>
<evidence type="ECO:0000259" key="2">
    <source>
        <dbReference type="PROSITE" id="PS50172"/>
    </source>
</evidence>
<dbReference type="EMBL" id="KN824295">
    <property type="protein sequence ID" value="KIM28097.1"/>
    <property type="molecule type" value="Genomic_DNA"/>
</dbReference>
<proteinExistence type="predicted"/>
<keyword evidence="4" id="KW-1185">Reference proteome</keyword>
<feature type="domain" description="BRCT" evidence="2">
    <location>
        <begin position="31"/>
        <end position="98"/>
    </location>
</feature>
<feature type="region of interest" description="Disordered" evidence="1">
    <location>
        <begin position="376"/>
        <end position="409"/>
    </location>
</feature>
<evidence type="ECO:0000256" key="1">
    <source>
        <dbReference type="SAM" id="MobiDB-lite"/>
    </source>
</evidence>